<dbReference type="EMBL" id="JANBUL010000125">
    <property type="protein sequence ID" value="KAJ2780788.1"/>
    <property type="molecule type" value="Genomic_DNA"/>
</dbReference>
<dbReference type="GO" id="GO:0051321">
    <property type="term" value="P:meiotic cell cycle"/>
    <property type="evidence" value="ECO:0007669"/>
    <property type="project" value="UniProtKB-UniRule"/>
</dbReference>
<dbReference type="PANTHER" id="PTHR13153">
    <property type="entry name" value="CGTHBA PROTEIN -14 GENE PROTEIN"/>
    <property type="match status" value="1"/>
</dbReference>
<keyword evidence="1" id="KW-0732">Signal</keyword>
<keyword evidence="4" id="KW-1185">Reference proteome</keyword>
<comment type="subcellular location">
    <subcellularLocation>
        <location evidence="1">Vacuole membrane</location>
        <topology evidence="1">Peripheral membrane protein</topology>
    </subcellularLocation>
</comment>
<proteinExistence type="inferred from homology"/>
<evidence type="ECO:0000313" key="4">
    <source>
        <dbReference type="Proteomes" id="UP001140217"/>
    </source>
</evidence>
<evidence type="ECO:0000313" key="3">
    <source>
        <dbReference type="EMBL" id="KAJ2780788.1"/>
    </source>
</evidence>
<dbReference type="GO" id="GO:0038202">
    <property type="term" value="P:TORC1 signaling"/>
    <property type="evidence" value="ECO:0007669"/>
    <property type="project" value="TreeGrafter"/>
</dbReference>
<dbReference type="GO" id="GO:1904262">
    <property type="term" value="P:negative regulation of TORC1 signaling"/>
    <property type="evidence" value="ECO:0007669"/>
    <property type="project" value="TreeGrafter"/>
</dbReference>
<reference evidence="3" key="1">
    <citation type="submission" date="2022-07" db="EMBL/GenBank/DDBJ databases">
        <title>Phylogenomic reconstructions and comparative analyses of Kickxellomycotina fungi.</title>
        <authorList>
            <person name="Reynolds N.K."/>
            <person name="Stajich J.E."/>
            <person name="Barry K."/>
            <person name="Grigoriev I.V."/>
            <person name="Crous P."/>
            <person name="Smith M.E."/>
        </authorList>
    </citation>
    <scope>NUCLEOTIDE SEQUENCE</scope>
    <source>
        <strain evidence="3">NBRC 105414</strain>
    </source>
</reference>
<dbReference type="Pfam" id="PF03666">
    <property type="entry name" value="NPR3"/>
    <property type="match status" value="1"/>
</dbReference>
<evidence type="ECO:0000256" key="1">
    <source>
        <dbReference type="RuleBase" id="RU368069"/>
    </source>
</evidence>
<feature type="compositionally biased region" description="Basic residues" evidence="2">
    <location>
        <begin position="710"/>
        <end position="720"/>
    </location>
</feature>
<name>A0A9W8HCK7_9FUNG</name>
<feature type="region of interest" description="Disordered" evidence="2">
    <location>
        <begin position="99"/>
        <end position="120"/>
    </location>
</feature>
<dbReference type="GO" id="GO:0010508">
    <property type="term" value="P:positive regulation of autophagy"/>
    <property type="evidence" value="ECO:0007669"/>
    <property type="project" value="TreeGrafter"/>
</dbReference>
<comment type="function">
    <text evidence="1">Mediates inactivation of the TORC1 complex in response to amino acid starvation. Required for meiotic nuclear division.</text>
</comment>
<dbReference type="GO" id="GO:0034198">
    <property type="term" value="P:cellular response to amino acid starvation"/>
    <property type="evidence" value="ECO:0007669"/>
    <property type="project" value="TreeGrafter"/>
</dbReference>
<feature type="region of interest" description="Disordered" evidence="2">
    <location>
        <begin position="709"/>
        <end position="741"/>
    </location>
</feature>
<dbReference type="GO" id="GO:0005774">
    <property type="term" value="C:vacuolar membrane"/>
    <property type="evidence" value="ECO:0007669"/>
    <property type="project" value="UniProtKB-SubCell"/>
</dbReference>
<gene>
    <name evidence="3" type="primary">npr3</name>
    <name evidence="3" type="ORF">H4R18_003256</name>
</gene>
<dbReference type="AlphaFoldDB" id="A0A9W8HCK7"/>
<dbReference type="Proteomes" id="UP001140217">
    <property type="component" value="Unassembled WGS sequence"/>
</dbReference>
<organism evidence="3 4">
    <name type="scientific">Coemansia javaensis</name>
    <dbReference type="NCBI Taxonomy" id="2761396"/>
    <lineage>
        <taxon>Eukaryota</taxon>
        <taxon>Fungi</taxon>
        <taxon>Fungi incertae sedis</taxon>
        <taxon>Zoopagomycota</taxon>
        <taxon>Kickxellomycotina</taxon>
        <taxon>Kickxellomycetes</taxon>
        <taxon>Kickxellales</taxon>
        <taxon>Kickxellaceae</taxon>
        <taxon>Coemansia</taxon>
    </lineage>
</organism>
<accession>A0A9W8HCK7</accession>
<protein>
    <recommendedName>
        <fullName evidence="1">Nitrogen permease regulator 3</fullName>
    </recommendedName>
    <alternativeName>
        <fullName evidence="1">Required for meiotic nuclear division protein 11</fullName>
    </alternativeName>
</protein>
<dbReference type="OrthoDB" id="18648at2759"/>
<dbReference type="InterPro" id="IPR005365">
    <property type="entry name" value="Npr3"/>
</dbReference>
<dbReference type="GO" id="GO:1990130">
    <property type="term" value="C:GATOR1 complex"/>
    <property type="evidence" value="ECO:0007669"/>
    <property type="project" value="TreeGrafter"/>
</dbReference>
<feature type="compositionally biased region" description="Basic and acidic residues" evidence="2">
    <location>
        <begin position="99"/>
        <end position="111"/>
    </location>
</feature>
<dbReference type="PANTHER" id="PTHR13153:SF5">
    <property type="entry name" value="GATOR COMPLEX PROTEIN NPRL3"/>
    <property type="match status" value="1"/>
</dbReference>
<sequence length="850" mass="94697">MHDGNAILGIFLATYSSKGDYLPLRYPLSRADYEYAAGLLSGGTARGAAHAGGAEPYLARLVHGFEPKFLAQLFSPRPSMSDRRFQVAIDNVLFVGHPLRDDPKEKTRDPDYYDAEQDDSETMSRLAEYEGWKIKSDSMAQPAANQRTRLLADLGLMSLMLNREPSETGDSAISDGERAVRESSEWRRRGYWKRVYPKLFHVVFMLDNTVAGIERLADRIYEHVLKRLTKTLMIEQMESNYVLTQSRIIRSLNDLALAERYTPAQYLQEVLRRSQLATDLISLYNGLCEGRVVTLHIHKRIMLSLQIPRGPGLARPLLPGATLADGAAGRSVAAAVQDYEGPMAFSLGACSAGRHEGPQAAGERPDAIVTGRELQAGERDVFPQIEPFHALLLLEDAAGVRRRLACTDASPTLLALVERATPARSLAVLHAMVDCSFAQVCRFAAHLVYWNIARLICPVNLAFTYVPTAAALSRGLADAFGARGYTLCTLPQLLAQMHPPRPAIQVLDALITAATAAGEDGPGAESGGGGGRQSPRAEIFDMIVFLLREGAVAQYHTWPVVLVPSYVKHDLSEDQFVQLALAWFRMLQAEHPDLLGAFPQALLDEGELACWAADESHEQGAMELVQQIAREAETRVMLCRTMRKLALRRMREAWSARHQGKQGRELQRAERQAEAEEDRIHAFCNRIEKESMQQWMQAKAQCKTALAQARQRRVQGRRAQGRGDAAADPDAADPGAADPGAAGRESLHAWYSFVKRDPDFGDFAREIVRRHVDYAPTDAPPHRTNAEKKYIRRLVRTRPSTQQDWFHRYSHLFTGANHLVKLADSEQIPVGRLEMMLREFDGVIHLPQHV</sequence>
<feature type="compositionally biased region" description="Low complexity" evidence="2">
    <location>
        <begin position="722"/>
        <end position="741"/>
    </location>
</feature>
<comment type="caution">
    <text evidence="3">The sequence shown here is derived from an EMBL/GenBank/DDBJ whole genome shotgun (WGS) entry which is preliminary data.</text>
</comment>
<comment type="similarity">
    <text evidence="1">Belongs to the NPR3 family.</text>
</comment>
<keyword evidence="1" id="KW-0469">Meiosis</keyword>
<evidence type="ECO:0000256" key="2">
    <source>
        <dbReference type="SAM" id="MobiDB-lite"/>
    </source>
</evidence>